<sequence length="161" mass="17511">MSCFFLYSATFILFLLSYKKDKDKTKKVFIKGVKSLENILPQFLGIVISVGLILAILTPETIRGILGINSAFLGIILSALIGTIVMMPTFVAFSTADMLINNGAGMAQVAALVSTLTLIGLITIPLEAKYIGKRATVYRNIIAFIFSILVAFFVEKVIVLL</sequence>
<dbReference type="EMBL" id="CP016786">
    <property type="protein sequence ID" value="ASW43838.1"/>
    <property type="molecule type" value="Genomic_DNA"/>
</dbReference>
<proteinExistence type="predicted"/>
<name>A0A343JE80_9CLOT</name>
<protein>
    <submittedName>
        <fullName evidence="2">Permease</fullName>
    </submittedName>
</protein>
<feature type="transmembrane region" description="Helical" evidence="1">
    <location>
        <begin position="39"/>
        <end position="58"/>
    </location>
</feature>
<dbReference type="OrthoDB" id="5465282at2"/>
<keyword evidence="1" id="KW-1133">Transmembrane helix</keyword>
<keyword evidence="1" id="KW-0812">Transmembrane</keyword>
<keyword evidence="1" id="KW-0472">Membrane</keyword>
<evidence type="ECO:0000313" key="3">
    <source>
        <dbReference type="Proteomes" id="UP000264883"/>
    </source>
</evidence>
<reference evidence="2 3" key="1">
    <citation type="submission" date="2016-08" db="EMBL/GenBank/DDBJ databases">
        <title>Complete Genome Sequence Of The Indigo Reducing Clostridium isatidis DSM15098.</title>
        <authorList>
            <person name="Little G.T."/>
            <person name="Minton N.P."/>
        </authorList>
    </citation>
    <scope>NUCLEOTIDE SEQUENCE [LARGE SCALE GENOMIC DNA]</scope>
    <source>
        <strain evidence="2 3">DSM 15098</strain>
    </source>
</reference>
<dbReference type="Proteomes" id="UP000264883">
    <property type="component" value="Chromosome"/>
</dbReference>
<evidence type="ECO:0000256" key="1">
    <source>
        <dbReference type="SAM" id="Phobius"/>
    </source>
</evidence>
<accession>A0A343JE80</accession>
<evidence type="ECO:0000313" key="2">
    <source>
        <dbReference type="EMBL" id="ASW43838.1"/>
    </source>
</evidence>
<dbReference type="KEGG" id="cia:BEN51_10185"/>
<dbReference type="AlphaFoldDB" id="A0A343JE80"/>
<feature type="transmembrane region" description="Helical" evidence="1">
    <location>
        <begin position="136"/>
        <end position="154"/>
    </location>
</feature>
<keyword evidence="3" id="KW-1185">Reference proteome</keyword>
<organism evidence="2 3">
    <name type="scientific">Clostridium isatidis</name>
    <dbReference type="NCBI Taxonomy" id="182773"/>
    <lineage>
        <taxon>Bacteria</taxon>
        <taxon>Bacillati</taxon>
        <taxon>Bacillota</taxon>
        <taxon>Clostridia</taxon>
        <taxon>Eubacteriales</taxon>
        <taxon>Clostridiaceae</taxon>
        <taxon>Clostridium</taxon>
    </lineage>
</organism>
<gene>
    <name evidence="2" type="ORF">BEN51_10185</name>
</gene>
<feature type="transmembrane region" description="Helical" evidence="1">
    <location>
        <begin position="105"/>
        <end position="124"/>
    </location>
</feature>
<feature type="transmembrane region" description="Helical" evidence="1">
    <location>
        <begin position="70"/>
        <end position="93"/>
    </location>
</feature>
<dbReference type="RefSeq" id="WP_119865973.1">
    <property type="nucleotide sequence ID" value="NZ_CP016786.1"/>
</dbReference>